<accession>A0A238XNJ9</accession>
<sequence length="393" mass="45099">MFAPFLDSLRRQGVPVSLREWLDLMAGMQAGVAGWTVDGFYHLARLALVKDERHIDRFDRAFAEAFSGLEQIPVEALVTERAIPREWLEKLAEKLLTDAEKAQIQGAGSFDELMRMLRERLAEQKNRHQGGSKWIGTGGTSPFGAHGYNPEGLRIGQDESRHRRAVKVWDKREFRDFDDNVELGTRNIKVALKRLRQWARHGAADELDLPATIRATADHGYIDVQTRPERRNAVKVLLFLDVGGSMDDHVRVVDELFSAARAEFKHMEHFYFHNCLYEGLWTDNRRRWAEQTPTWDLLHRFGRDYKCILVGDASMSPYELAVPGGANEHWNPEAGEVWLRRACETWPDHVWLNPVPQSHWGHAQSIAMVGQIFENRMMPLTLDGLTQAMRILG</sequence>
<keyword evidence="4" id="KW-1185">Reference proteome</keyword>
<reference evidence="2 4" key="3">
    <citation type="submission" date="2019-02" db="EMBL/GenBank/DDBJ databases">
        <authorList>
            <person name="Zhang G."/>
        </authorList>
    </citation>
    <scope>NUCLEOTIDE SEQUENCE [LARGE SCALE GENOMIC DNA]</scope>
    <source>
        <strain evidence="2 4">CMB17</strain>
    </source>
</reference>
<reference evidence="3" key="2">
    <citation type="submission" date="2017-06" db="EMBL/GenBank/DDBJ databases">
        <authorList>
            <person name="Varghese N."/>
            <person name="Submissions S."/>
        </authorList>
    </citation>
    <scope>NUCLEOTIDE SEQUENCE [LARGE SCALE GENOMIC DNA]</scope>
    <source>
        <strain evidence="3">DSM 26170</strain>
    </source>
</reference>
<dbReference type="RefSeq" id="WP_089388804.1">
    <property type="nucleotide sequence ID" value="NZ_FZNM01000011.1"/>
</dbReference>
<evidence type="ECO:0000313" key="4">
    <source>
        <dbReference type="Proteomes" id="UP000292859"/>
    </source>
</evidence>
<dbReference type="Proteomes" id="UP000198409">
    <property type="component" value="Unassembled WGS sequence"/>
</dbReference>
<name>A0A238XNJ9_9RHOB</name>
<dbReference type="PANTHER" id="PTHR39338:SF7">
    <property type="entry name" value="BLL6692 PROTEIN"/>
    <property type="match status" value="1"/>
</dbReference>
<organism evidence="1 3">
    <name type="scientific">Paracoccus sediminis</name>
    <dbReference type="NCBI Taxonomy" id="1214787"/>
    <lineage>
        <taxon>Bacteria</taxon>
        <taxon>Pseudomonadati</taxon>
        <taxon>Pseudomonadota</taxon>
        <taxon>Alphaproteobacteria</taxon>
        <taxon>Rhodobacterales</taxon>
        <taxon>Paracoccaceae</taxon>
        <taxon>Paracoccus</taxon>
    </lineage>
</organism>
<dbReference type="OrthoDB" id="9764216at2"/>
<evidence type="ECO:0000313" key="2">
    <source>
        <dbReference type="EMBL" id="TBN48177.1"/>
    </source>
</evidence>
<dbReference type="Pfam" id="PF05762">
    <property type="entry name" value="VWA_CoxE"/>
    <property type="match status" value="1"/>
</dbReference>
<evidence type="ECO:0000313" key="3">
    <source>
        <dbReference type="Proteomes" id="UP000198409"/>
    </source>
</evidence>
<dbReference type="EMBL" id="SIRL01000011">
    <property type="protein sequence ID" value="TBN48177.1"/>
    <property type="molecule type" value="Genomic_DNA"/>
</dbReference>
<reference evidence="1" key="1">
    <citation type="submission" date="2017-06" db="EMBL/GenBank/DDBJ databases">
        <authorList>
            <person name="Kim H.J."/>
            <person name="Triplett B.A."/>
        </authorList>
    </citation>
    <scope>NUCLEOTIDE SEQUENCE [LARGE SCALE GENOMIC DNA]</scope>
    <source>
        <strain evidence="1">DSM 26170</strain>
    </source>
</reference>
<dbReference type="Proteomes" id="UP000292859">
    <property type="component" value="Unassembled WGS sequence"/>
</dbReference>
<dbReference type="EMBL" id="FZNM01000011">
    <property type="protein sequence ID" value="SNR60158.1"/>
    <property type="molecule type" value="Genomic_DNA"/>
</dbReference>
<proteinExistence type="predicted"/>
<gene>
    <name evidence="2" type="ORF">EYF88_13975</name>
    <name evidence="1" type="ORF">SAMN06265378_11130</name>
</gene>
<dbReference type="PANTHER" id="PTHR39338">
    <property type="entry name" value="BLL5662 PROTEIN-RELATED"/>
    <property type="match status" value="1"/>
</dbReference>
<protein>
    <submittedName>
        <fullName evidence="2">VWA domain-containing protein</fullName>
    </submittedName>
</protein>
<dbReference type="InterPro" id="IPR008912">
    <property type="entry name" value="Uncharacterised_CoxE"/>
</dbReference>
<evidence type="ECO:0000313" key="1">
    <source>
        <dbReference type="EMBL" id="SNR60158.1"/>
    </source>
</evidence>
<dbReference type="AlphaFoldDB" id="A0A238XNJ9"/>